<gene>
    <name evidence="2" type="ORF">CCMP2556_LOCUS40258</name>
    <name evidence="3" type="ORF">CCMP2556_LOCUS40323</name>
</gene>
<sequence>MLISWKADVTSQNFKGQTPLHMSVEYDFYFISKLLLEKGAKREVENADGCKAILGISGGKEGAEAWDAPTNILKNASNKEELNEALEALESDPSSLDKASLARVGMLKAKEMKEAWDKPRFMEILNKVN</sequence>
<protein>
    <recommendedName>
        <fullName evidence="5">Ankyrin repeat domain-containing protein</fullName>
    </recommendedName>
</protein>
<dbReference type="EMBL" id="CAXAMN010023940">
    <property type="protein sequence ID" value="CAK9082559.1"/>
    <property type="molecule type" value="Genomic_DNA"/>
</dbReference>
<evidence type="ECO:0000313" key="3">
    <source>
        <dbReference type="EMBL" id="CAK9082559.1"/>
    </source>
</evidence>
<dbReference type="InterPro" id="IPR036770">
    <property type="entry name" value="Ankyrin_rpt-contain_sf"/>
</dbReference>
<evidence type="ECO:0000313" key="4">
    <source>
        <dbReference type="Proteomes" id="UP001642484"/>
    </source>
</evidence>
<accession>A0ABP0Q2V0</accession>
<dbReference type="PROSITE" id="PS50088">
    <property type="entry name" value="ANK_REPEAT"/>
    <property type="match status" value="1"/>
</dbReference>
<name>A0ABP0Q2V0_9DINO</name>
<proteinExistence type="predicted"/>
<dbReference type="InterPro" id="IPR002110">
    <property type="entry name" value="Ankyrin_rpt"/>
</dbReference>
<comment type="caution">
    <text evidence="3">The sequence shown here is derived from an EMBL/GenBank/DDBJ whole genome shotgun (WGS) entry which is preliminary data.</text>
</comment>
<dbReference type="PROSITE" id="PS50297">
    <property type="entry name" value="ANK_REP_REGION"/>
    <property type="match status" value="1"/>
</dbReference>
<evidence type="ECO:0008006" key="5">
    <source>
        <dbReference type="Google" id="ProtNLM"/>
    </source>
</evidence>
<organism evidence="3 4">
    <name type="scientific">Durusdinium trenchii</name>
    <dbReference type="NCBI Taxonomy" id="1381693"/>
    <lineage>
        <taxon>Eukaryota</taxon>
        <taxon>Sar</taxon>
        <taxon>Alveolata</taxon>
        <taxon>Dinophyceae</taxon>
        <taxon>Suessiales</taxon>
        <taxon>Symbiodiniaceae</taxon>
        <taxon>Durusdinium</taxon>
    </lineage>
</organism>
<dbReference type="SUPFAM" id="SSF48403">
    <property type="entry name" value="Ankyrin repeat"/>
    <property type="match status" value="1"/>
</dbReference>
<feature type="repeat" description="ANK" evidence="1">
    <location>
        <begin position="15"/>
        <end position="47"/>
    </location>
</feature>
<reference evidence="3 4" key="1">
    <citation type="submission" date="2024-02" db="EMBL/GenBank/DDBJ databases">
        <authorList>
            <person name="Chen Y."/>
            <person name="Shah S."/>
            <person name="Dougan E. K."/>
            <person name="Thang M."/>
            <person name="Chan C."/>
        </authorList>
    </citation>
    <scope>NUCLEOTIDE SEQUENCE [LARGE SCALE GENOMIC DNA]</scope>
</reference>
<keyword evidence="4" id="KW-1185">Reference proteome</keyword>
<dbReference type="EMBL" id="CAXAMN010023929">
    <property type="protein sequence ID" value="CAK9082416.1"/>
    <property type="molecule type" value="Genomic_DNA"/>
</dbReference>
<keyword evidence="1" id="KW-0040">ANK repeat</keyword>
<dbReference type="Gene3D" id="1.25.40.20">
    <property type="entry name" value="Ankyrin repeat-containing domain"/>
    <property type="match status" value="1"/>
</dbReference>
<evidence type="ECO:0000256" key="1">
    <source>
        <dbReference type="PROSITE-ProRule" id="PRU00023"/>
    </source>
</evidence>
<evidence type="ECO:0000313" key="2">
    <source>
        <dbReference type="EMBL" id="CAK9082416.1"/>
    </source>
</evidence>
<dbReference type="Proteomes" id="UP001642484">
    <property type="component" value="Unassembled WGS sequence"/>
</dbReference>